<evidence type="ECO:0000256" key="1">
    <source>
        <dbReference type="ARBA" id="ARBA00022801"/>
    </source>
</evidence>
<dbReference type="EC" id="3.-.-.-" evidence="3"/>
<dbReference type="EMBL" id="AUZX01006458">
    <property type="protein sequence ID" value="EQD63570.1"/>
    <property type="molecule type" value="Genomic_DNA"/>
</dbReference>
<dbReference type="InterPro" id="IPR036389">
    <property type="entry name" value="RNase_III_sf"/>
</dbReference>
<dbReference type="SUPFAM" id="SSF69065">
    <property type="entry name" value="RNase III domain-like"/>
    <property type="match status" value="1"/>
</dbReference>
<dbReference type="Pfam" id="PF14622">
    <property type="entry name" value="Ribonucleas_3_3"/>
    <property type="match status" value="1"/>
</dbReference>
<keyword evidence="1 3" id="KW-0378">Hydrolase</keyword>
<dbReference type="PANTHER" id="PTHR14950">
    <property type="entry name" value="DICER-RELATED"/>
    <property type="match status" value="1"/>
</dbReference>
<dbReference type="Gene3D" id="1.10.1520.10">
    <property type="entry name" value="Ribonuclease III domain"/>
    <property type="match status" value="1"/>
</dbReference>
<accession>T1CAN6</accession>
<dbReference type="GO" id="GO:0006396">
    <property type="term" value="P:RNA processing"/>
    <property type="evidence" value="ECO:0007669"/>
    <property type="project" value="InterPro"/>
</dbReference>
<protein>
    <submittedName>
        <fullName evidence="3">Ribonuclease III</fullName>
        <ecNumber evidence="3">3.-.-.-</ecNumber>
    </submittedName>
</protein>
<comment type="caution">
    <text evidence="3">The sequence shown here is derived from an EMBL/GenBank/DDBJ whole genome shotgun (WGS) entry which is preliminary data.</text>
</comment>
<reference evidence="3" key="1">
    <citation type="submission" date="2013-08" db="EMBL/GenBank/DDBJ databases">
        <authorList>
            <person name="Mendez C."/>
            <person name="Richter M."/>
            <person name="Ferrer M."/>
            <person name="Sanchez J."/>
        </authorList>
    </citation>
    <scope>NUCLEOTIDE SEQUENCE</scope>
</reference>
<organism evidence="3">
    <name type="scientific">mine drainage metagenome</name>
    <dbReference type="NCBI Taxonomy" id="410659"/>
    <lineage>
        <taxon>unclassified sequences</taxon>
        <taxon>metagenomes</taxon>
        <taxon>ecological metagenomes</taxon>
    </lineage>
</organism>
<dbReference type="PROSITE" id="PS00517">
    <property type="entry name" value="RNASE_3_1"/>
    <property type="match status" value="1"/>
</dbReference>
<sequence length="83" mass="9910">MARQAVEAERRLDDLQERLGFQFKRRELLRESMTHTSWINERGDQGRDNERLEYLGDAVLELVAGEYLFSRFPNYDRDSSPRC</sequence>
<feature type="domain" description="RNase III" evidence="2">
    <location>
        <begin position="12"/>
        <end position="76"/>
    </location>
</feature>
<feature type="non-terminal residue" evidence="3">
    <location>
        <position position="83"/>
    </location>
</feature>
<dbReference type="PROSITE" id="PS50142">
    <property type="entry name" value="RNASE_3_2"/>
    <property type="match status" value="1"/>
</dbReference>
<evidence type="ECO:0000259" key="2">
    <source>
        <dbReference type="PROSITE" id="PS50142"/>
    </source>
</evidence>
<dbReference type="CDD" id="cd00593">
    <property type="entry name" value="RIBOc"/>
    <property type="match status" value="1"/>
</dbReference>
<name>T1CAN6_9ZZZZ</name>
<dbReference type="AlphaFoldDB" id="T1CAN6"/>
<dbReference type="PANTHER" id="PTHR14950:SF37">
    <property type="entry name" value="ENDORIBONUCLEASE DICER"/>
    <property type="match status" value="1"/>
</dbReference>
<proteinExistence type="predicted"/>
<reference evidence="3" key="2">
    <citation type="journal article" date="2014" name="ISME J.">
        <title>Microbial stratification in low pH oxic and suboxic macroscopic growths along an acid mine drainage.</title>
        <authorList>
            <person name="Mendez-Garcia C."/>
            <person name="Mesa V."/>
            <person name="Sprenger R.R."/>
            <person name="Richter M."/>
            <person name="Diez M.S."/>
            <person name="Solano J."/>
            <person name="Bargiela R."/>
            <person name="Golyshina O.V."/>
            <person name="Manteca A."/>
            <person name="Ramos J.L."/>
            <person name="Gallego J.R."/>
            <person name="Llorente I."/>
            <person name="Martins Dos Santos V.A."/>
            <person name="Jensen O.N."/>
            <person name="Pelaez A.I."/>
            <person name="Sanchez J."/>
            <person name="Ferrer M."/>
        </authorList>
    </citation>
    <scope>NUCLEOTIDE SEQUENCE</scope>
</reference>
<evidence type="ECO:0000313" key="3">
    <source>
        <dbReference type="EMBL" id="EQD63570.1"/>
    </source>
</evidence>
<gene>
    <name evidence="3" type="ORF">B1A_09065</name>
</gene>
<dbReference type="GO" id="GO:0004525">
    <property type="term" value="F:ribonuclease III activity"/>
    <property type="evidence" value="ECO:0007669"/>
    <property type="project" value="InterPro"/>
</dbReference>
<dbReference type="InterPro" id="IPR000999">
    <property type="entry name" value="RNase_III_dom"/>
</dbReference>